<evidence type="ECO:0000256" key="3">
    <source>
        <dbReference type="ARBA" id="ARBA00022792"/>
    </source>
</evidence>
<keyword evidence="4" id="KW-1133">Transmembrane helix</keyword>
<dbReference type="Proteomes" id="UP000759131">
    <property type="component" value="Unassembled WGS sequence"/>
</dbReference>
<sequence length="516" mass="59239">MFRSALKLNTISKLSKQNRNQCLRYYTTDGDKSSAAKVGLIVGSSVVGVTALTIGYAKYDPEFRRKVQNSVPFSDHLFNALLGPLIHKELSISSTNDSKTKDKIEISFLDKKRNRNTIQANEKESTINKSVNSSQNVDKSGDKPHDSGKTTDTKDSKTDNQKEDKKSETLFNTGNKEEKSDKTSELPDSSVSQLDTIIANEVMKDLLTLLPTDDQKLRKDIELEYQRKINKLEEKFELELKTQLKRQLTAFNEHLDEQMSQLRHQLKRNYDNKVEENVLEERNRLQSELSNGFYRLKFLEELLKAREQLDKDQHSVRELWVLGQALKEALSHKPTMSAETLPISLSQEMSAIESIVNKETLKDRPLIRCALESIPKEVITTGVYSEEDLAKRFQKVDKYCKRVALIGDEGGSLYLYLLSYVQSLLVFRDSRIPTEELEDKEVDPSNWDTFDILTRVKHCLKNHNLEMALKYANQLKGEPRNVAKDWIRDTRTHLEIKQAIDLLITEADAINVQIIN</sequence>
<evidence type="ECO:0000256" key="6">
    <source>
        <dbReference type="ARBA" id="ARBA00023136"/>
    </source>
</evidence>
<protein>
    <recommendedName>
        <fullName evidence="7">MICOS complex subunit MIC60</fullName>
    </recommendedName>
    <alternativeName>
        <fullName evidence="7">Mitofilin</fullName>
    </alternativeName>
</protein>
<dbReference type="GO" id="GO:0042407">
    <property type="term" value="P:cristae formation"/>
    <property type="evidence" value="ECO:0007669"/>
    <property type="project" value="TreeGrafter"/>
</dbReference>
<keyword evidence="6" id="KW-0472">Membrane</keyword>
<dbReference type="OrthoDB" id="10261039at2759"/>
<dbReference type="PANTHER" id="PTHR15415">
    <property type="entry name" value="MITOFILIN"/>
    <property type="match status" value="1"/>
</dbReference>
<reference evidence="9" key="1">
    <citation type="submission" date="2020-11" db="EMBL/GenBank/DDBJ databases">
        <authorList>
            <person name="Tran Van P."/>
        </authorList>
    </citation>
    <scope>NUCLEOTIDE SEQUENCE</scope>
</reference>
<organism evidence="9">
    <name type="scientific">Medioppia subpectinata</name>
    <dbReference type="NCBI Taxonomy" id="1979941"/>
    <lineage>
        <taxon>Eukaryota</taxon>
        <taxon>Metazoa</taxon>
        <taxon>Ecdysozoa</taxon>
        <taxon>Arthropoda</taxon>
        <taxon>Chelicerata</taxon>
        <taxon>Arachnida</taxon>
        <taxon>Acari</taxon>
        <taxon>Acariformes</taxon>
        <taxon>Sarcoptiformes</taxon>
        <taxon>Oribatida</taxon>
        <taxon>Brachypylina</taxon>
        <taxon>Oppioidea</taxon>
        <taxon>Oppiidae</taxon>
        <taxon>Medioppia</taxon>
    </lineage>
</organism>
<evidence type="ECO:0000256" key="1">
    <source>
        <dbReference type="ARBA" id="ARBA00010877"/>
    </source>
</evidence>
<keyword evidence="10" id="KW-1185">Reference proteome</keyword>
<evidence type="ECO:0000256" key="5">
    <source>
        <dbReference type="ARBA" id="ARBA00023128"/>
    </source>
</evidence>
<comment type="function">
    <text evidence="7">Component of the MICOS complex, a large protein complex of the mitochondrial inner membrane that plays crucial roles in the maintenance of crista junctions, inner membrane architecture, and formation of contact sites to the outer membrane.</text>
</comment>
<feature type="compositionally biased region" description="Basic and acidic residues" evidence="8">
    <location>
        <begin position="175"/>
        <end position="185"/>
    </location>
</feature>
<gene>
    <name evidence="9" type="ORF">OSB1V03_LOCUS2636</name>
</gene>
<dbReference type="AlphaFoldDB" id="A0A7R9KFU8"/>
<comment type="subunit">
    <text evidence="7">Component of the mitochondrial contact site and cristae organizing system (MICOS) complex.</text>
</comment>
<feature type="compositionally biased region" description="Polar residues" evidence="8">
    <location>
        <begin position="127"/>
        <end position="138"/>
    </location>
</feature>
<evidence type="ECO:0000313" key="9">
    <source>
        <dbReference type="EMBL" id="CAD7622169.1"/>
    </source>
</evidence>
<accession>A0A7R9KFU8</accession>
<keyword evidence="3 7" id="KW-0999">Mitochondrion inner membrane</keyword>
<dbReference type="EMBL" id="OC855530">
    <property type="protein sequence ID" value="CAD7622169.1"/>
    <property type="molecule type" value="Genomic_DNA"/>
</dbReference>
<name>A0A7R9KFU8_9ACAR</name>
<feature type="region of interest" description="Disordered" evidence="8">
    <location>
        <begin position="117"/>
        <end position="190"/>
    </location>
</feature>
<feature type="compositionally biased region" description="Basic and acidic residues" evidence="8">
    <location>
        <begin position="139"/>
        <end position="168"/>
    </location>
</feature>
<evidence type="ECO:0000256" key="4">
    <source>
        <dbReference type="ARBA" id="ARBA00022989"/>
    </source>
</evidence>
<evidence type="ECO:0000256" key="7">
    <source>
        <dbReference type="RuleBase" id="RU363000"/>
    </source>
</evidence>
<keyword evidence="5 7" id="KW-0496">Mitochondrion</keyword>
<comment type="similarity">
    <text evidence="1 7">Belongs to the MICOS complex subunit Mic60 family.</text>
</comment>
<dbReference type="PANTHER" id="PTHR15415:SF7">
    <property type="entry name" value="MICOS COMPLEX SUBUNIT MIC60"/>
    <property type="match status" value="1"/>
</dbReference>
<dbReference type="GO" id="GO:0061617">
    <property type="term" value="C:MICOS complex"/>
    <property type="evidence" value="ECO:0007669"/>
    <property type="project" value="TreeGrafter"/>
</dbReference>
<evidence type="ECO:0000256" key="8">
    <source>
        <dbReference type="SAM" id="MobiDB-lite"/>
    </source>
</evidence>
<comment type="subcellular location">
    <subcellularLocation>
        <location evidence="7">Mitochondrion inner membrane</location>
        <topology evidence="7">Single-pass membrane protein</topology>
    </subcellularLocation>
</comment>
<evidence type="ECO:0000313" key="10">
    <source>
        <dbReference type="Proteomes" id="UP000759131"/>
    </source>
</evidence>
<proteinExistence type="inferred from homology"/>
<dbReference type="InterPro" id="IPR019133">
    <property type="entry name" value="MIC60"/>
</dbReference>
<dbReference type="EMBL" id="CAJPIZ010000955">
    <property type="protein sequence ID" value="CAG2102599.1"/>
    <property type="molecule type" value="Genomic_DNA"/>
</dbReference>
<keyword evidence="2 7" id="KW-0812">Transmembrane</keyword>
<evidence type="ECO:0000256" key="2">
    <source>
        <dbReference type="ARBA" id="ARBA00022692"/>
    </source>
</evidence>
<dbReference type="Pfam" id="PF09731">
    <property type="entry name" value="Mitofilin"/>
    <property type="match status" value="2"/>
</dbReference>